<dbReference type="GO" id="GO:0003677">
    <property type="term" value="F:DNA binding"/>
    <property type="evidence" value="ECO:0007669"/>
    <property type="project" value="UniProtKB-KW"/>
</dbReference>
<evidence type="ECO:0000256" key="4">
    <source>
        <dbReference type="ARBA" id="ARBA00023163"/>
    </source>
</evidence>
<dbReference type="PROSITE" id="PS50937">
    <property type="entry name" value="HTH_MERR_2"/>
    <property type="match status" value="1"/>
</dbReference>
<dbReference type="CDD" id="cd01107">
    <property type="entry name" value="HTH_BmrR"/>
    <property type="match status" value="1"/>
</dbReference>
<dbReference type="InterPro" id="IPR000551">
    <property type="entry name" value="MerR-type_HTH_dom"/>
</dbReference>
<evidence type="ECO:0000256" key="3">
    <source>
        <dbReference type="ARBA" id="ARBA00023125"/>
    </source>
</evidence>
<keyword evidence="3" id="KW-0238">DNA-binding</keyword>
<dbReference type="GO" id="GO:0003700">
    <property type="term" value="F:DNA-binding transcription factor activity"/>
    <property type="evidence" value="ECO:0007669"/>
    <property type="project" value="InterPro"/>
</dbReference>
<comment type="caution">
    <text evidence="6">The sequence shown here is derived from an EMBL/GenBank/DDBJ whole genome shotgun (WGS) entry which is preliminary data.</text>
</comment>
<evidence type="ECO:0000313" key="7">
    <source>
        <dbReference type="Proteomes" id="UP000886819"/>
    </source>
</evidence>
<keyword evidence="1" id="KW-0678">Repressor</keyword>
<dbReference type="InterPro" id="IPR009061">
    <property type="entry name" value="DNA-bd_dom_put_sf"/>
</dbReference>
<protein>
    <submittedName>
        <fullName evidence="6">MerR family transcriptional regulator</fullName>
    </submittedName>
</protein>
<accession>A0A9D1CJV4</accession>
<dbReference type="SMART" id="SM00422">
    <property type="entry name" value="HTH_MERR"/>
    <property type="match status" value="1"/>
</dbReference>
<name>A0A9D1CJV4_9FIRM</name>
<keyword evidence="2" id="KW-0805">Transcription regulation</keyword>
<evidence type="ECO:0000256" key="2">
    <source>
        <dbReference type="ARBA" id="ARBA00023015"/>
    </source>
</evidence>
<feature type="domain" description="HTH merR-type" evidence="5">
    <location>
        <begin position="5"/>
        <end position="75"/>
    </location>
</feature>
<dbReference type="Pfam" id="PF13411">
    <property type="entry name" value="MerR_1"/>
    <property type="match status" value="1"/>
</dbReference>
<organism evidence="6 7">
    <name type="scientific">Candidatus Avichristensenella intestinipullorum</name>
    <dbReference type="NCBI Taxonomy" id="2840693"/>
    <lineage>
        <taxon>Bacteria</taxon>
        <taxon>Bacillati</taxon>
        <taxon>Bacillota</taxon>
        <taxon>Clostridia</taxon>
        <taxon>Candidatus Avichristensenella</taxon>
    </lineage>
</organism>
<dbReference type="AlphaFoldDB" id="A0A9D1CJV4"/>
<evidence type="ECO:0000313" key="6">
    <source>
        <dbReference type="EMBL" id="HIQ63828.1"/>
    </source>
</evidence>
<evidence type="ECO:0000256" key="1">
    <source>
        <dbReference type="ARBA" id="ARBA00022491"/>
    </source>
</evidence>
<gene>
    <name evidence="6" type="ORF">IAA66_09650</name>
</gene>
<reference evidence="6" key="2">
    <citation type="journal article" date="2021" name="PeerJ">
        <title>Extensive microbial diversity within the chicken gut microbiome revealed by metagenomics and culture.</title>
        <authorList>
            <person name="Gilroy R."/>
            <person name="Ravi A."/>
            <person name="Getino M."/>
            <person name="Pursley I."/>
            <person name="Horton D.L."/>
            <person name="Alikhan N.F."/>
            <person name="Baker D."/>
            <person name="Gharbi K."/>
            <person name="Hall N."/>
            <person name="Watson M."/>
            <person name="Adriaenssens E.M."/>
            <person name="Foster-Nyarko E."/>
            <person name="Jarju S."/>
            <person name="Secka A."/>
            <person name="Antonio M."/>
            <person name="Oren A."/>
            <person name="Chaudhuri R.R."/>
            <person name="La Ragione R."/>
            <person name="Hildebrand F."/>
            <person name="Pallen M.J."/>
        </authorList>
    </citation>
    <scope>NUCLEOTIDE SEQUENCE</scope>
    <source>
        <strain evidence="6">ChiHile30-977</strain>
    </source>
</reference>
<sequence>MKEGLLPIGKMAEINQVTVPTLRLYDRLGLLKPRWVDEQTGYRYYDVNQNARLDMIAYMKELGMSLREIGEVLRAEDLTLIEIILARKNEQIHQQIRSLRLRHNAVERAIASIERYRKSPATGTIALEYIDRRYIWGIPCRENSYESDITSYERALTDLRRALMEKGCPQAHSYNTGTSIAREDFACGRLVADRVFIFADRFAQEYGLDATVVDSGMYACIYLDRYDDEVPCARRLLAFCRDNGYGIAGNYLCEVLTEFNVFDSEHRSMFLRLQVPVHFLRKG</sequence>
<dbReference type="PANTHER" id="PTHR30204">
    <property type="entry name" value="REDOX-CYCLING DRUG-SENSING TRANSCRIPTIONAL ACTIVATOR SOXR"/>
    <property type="match status" value="1"/>
</dbReference>
<dbReference type="Proteomes" id="UP000886819">
    <property type="component" value="Unassembled WGS sequence"/>
</dbReference>
<dbReference type="Gene3D" id="1.10.1660.10">
    <property type="match status" value="1"/>
</dbReference>
<dbReference type="EMBL" id="DVFI01000130">
    <property type="protein sequence ID" value="HIQ63828.1"/>
    <property type="molecule type" value="Genomic_DNA"/>
</dbReference>
<evidence type="ECO:0000259" key="5">
    <source>
        <dbReference type="PROSITE" id="PS50937"/>
    </source>
</evidence>
<reference evidence="6" key="1">
    <citation type="submission" date="2020-10" db="EMBL/GenBank/DDBJ databases">
        <authorList>
            <person name="Gilroy R."/>
        </authorList>
    </citation>
    <scope>NUCLEOTIDE SEQUENCE</scope>
    <source>
        <strain evidence="6">ChiHile30-977</strain>
    </source>
</reference>
<dbReference type="SUPFAM" id="SSF46955">
    <property type="entry name" value="Putative DNA-binding domain"/>
    <property type="match status" value="1"/>
</dbReference>
<dbReference type="PANTHER" id="PTHR30204:SF69">
    <property type="entry name" value="MERR-FAMILY TRANSCRIPTIONAL REGULATOR"/>
    <property type="match status" value="1"/>
</dbReference>
<keyword evidence="4" id="KW-0804">Transcription</keyword>
<dbReference type="InterPro" id="IPR047057">
    <property type="entry name" value="MerR_fam"/>
</dbReference>
<proteinExistence type="predicted"/>